<keyword evidence="2" id="KW-0140">cGMP</keyword>
<dbReference type="PROSITE" id="PS00126">
    <property type="entry name" value="PDEASE_I_1"/>
    <property type="match status" value="1"/>
</dbReference>
<dbReference type="SMART" id="SM00065">
    <property type="entry name" value="GAF"/>
    <property type="match status" value="2"/>
</dbReference>
<keyword evidence="4 8" id="KW-0378">Hydrolase</keyword>
<feature type="active site" description="Proton donor" evidence="5">
    <location>
        <position position="505"/>
    </location>
</feature>
<dbReference type="FunFam" id="3.30.450.40:FF:000005">
    <property type="entry name" value="Phosphodiesterase"/>
    <property type="match status" value="1"/>
</dbReference>
<dbReference type="SUPFAM" id="SSF109604">
    <property type="entry name" value="HD-domain/PDEase-like"/>
    <property type="match status" value="1"/>
</dbReference>
<feature type="binding site" evidence="7">
    <location>
        <position position="654"/>
    </location>
    <ligand>
        <name>Zn(2+)</name>
        <dbReference type="ChEBI" id="CHEBI:29105"/>
        <label>1</label>
    </ligand>
</feature>
<dbReference type="AlphaFoldDB" id="A0A6A4X0F7"/>
<dbReference type="GO" id="GO:0046872">
    <property type="term" value="F:metal ion binding"/>
    <property type="evidence" value="ECO:0007669"/>
    <property type="project" value="UniProtKB-KW"/>
</dbReference>
<dbReference type="OrthoDB" id="295473at2759"/>
<feature type="region of interest" description="Disordered" evidence="9">
    <location>
        <begin position="759"/>
        <end position="823"/>
    </location>
</feature>
<sequence length="823" mass="92059">MPAEPVKPVVPVPSAECAPLPAEPPWDRLTSVLRERPDLLERYVMEHVELDQLERWIIRKTQRTKTSHARPPAPLPPLTAASCAAVSQSTDSDVPPLPPQFCVHADKRKMLQELTRSLPDKPGMANVLNELAGCIASAVNADFQRLYLVEKRDGHVHAYDPEQQQVLSTYPIGPGTVLAAHVAATRQPLRTSTPFVDKDKYPEGVGAPTEGAQYVMAQPVPLSDGDLVAVLELYRNASNPFYEEDEEIVNSYIVWGGIALHYADLYHTLSDQRKVHDFILDVTKSIFQDMVSMDTLITKIMNFAQRLVTADRASLFLMDGRTKELYARIFDMGNANGDSSPQAQEIRFAVGTGIAGQVALNAQGLNIIDAYADDRFNRSIDQQTGYVTRSLLCMPIFSRGVVIGVVQMVNKTTGAYFTKVALEVLSYHNSCTDQEVADYKSTYNMYPSPGLNDYNYNVFETSEKDKIRDAVFMFTDLFGTSRFDIDCLIRFTITVMKNYRRVPYHNWTHGFAVANMMYCIIKHNPNVFKTIESLALFVGSLCHDLDHRGRNNKFMLETDSAIAAIYSTSTMEHHHFNQTVTILQQDGHNILGKLSSSEYKQALSNIKHCILATDLALFFPNKAKLASILKEGLFDWGNSEHRLLLQAISMTACDLCASSKPWKIQIQTVADIFEEFYEQGDAEKQAGRIPLQLMDRSQHDQQAHSQVGFLTGICIPCYDLLYQLIPETQLLVAGCRNNLARWMDMAEAGGWQEELSAVNAHGRSRQPALTSPDRPATGQPPSEEQEGGQEEEREDGGQTEEQPPEEQTPEEQSPEEQPPDDAS</sequence>
<feature type="binding site" evidence="6">
    <location>
        <position position="706"/>
    </location>
    <ligand>
        <name>AMP</name>
        <dbReference type="ChEBI" id="CHEBI:456215"/>
    </ligand>
</feature>
<dbReference type="EMBL" id="VIIS01000104">
    <property type="protein sequence ID" value="KAF0313236.1"/>
    <property type="molecule type" value="Genomic_DNA"/>
</dbReference>
<feature type="binding site" evidence="7">
    <location>
        <position position="544"/>
    </location>
    <ligand>
        <name>Zn(2+)</name>
        <dbReference type="ChEBI" id="CHEBI:29105"/>
        <label>2</label>
    </ligand>
</feature>
<dbReference type="GO" id="GO:0004114">
    <property type="term" value="F:3',5'-cyclic-nucleotide phosphodiesterase activity"/>
    <property type="evidence" value="ECO:0007669"/>
    <property type="project" value="InterPro"/>
</dbReference>
<dbReference type="GO" id="GO:0007165">
    <property type="term" value="P:signal transduction"/>
    <property type="evidence" value="ECO:0007669"/>
    <property type="project" value="InterPro"/>
</dbReference>
<dbReference type="Gene3D" id="3.30.450.40">
    <property type="match status" value="2"/>
</dbReference>
<gene>
    <name evidence="11" type="primary">pde-5</name>
    <name evidence="11" type="ORF">FJT64_016227</name>
</gene>
<dbReference type="InterPro" id="IPR036971">
    <property type="entry name" value="PDEase_catalytic_dom_sf"/>
</dbReference>
<comment type="caution">
    <text evidence="11">The sequence shown here is derived from an EMBL/GenBank/DDBJ whole genome shotgun (WGS) entry which is preliminary data.</text>
</comment>
<evidence type="ECO:0000313" key="12">
    <source>
        <dbReference type="Proteomes" id="UP000440578"/>
    </source>
</evidence>
<dbReference type="PRINTS" id="PR00387">
    <property type="entry name" value="PDIESTERASE1"/>
</dbReference>
<dbReference type="CDD" id="cd00077">
    <property type="entry name" value="HDc"/>
    <property type="match status" value="1"/>
</dbReference>
<dbReference type="InterPro" id="IPR029016">
    <property type="entry name" value="GAF-like_dom_sf"/>
</dbReference>
<dbReference type="PROSITE" id="PS51845">
    <property type="entry name" value="PDEASE_I_2"/>
    <property type="match status" value="1"/>
</dbReference>
<dbReference type="Pfam" id="PF00233">
    <property type="entry name" value="PDEase_I"/>
    <property type="match status" value="1"/>
</dbReference>
<dbReference type="InterPro" id="IPR002073">
    <property type="entry name" value="PDEase_catalytic_dom"/>
</dbReference>
<dbReference type="InterPro" id="IPR003018">
    <property type="entry name" value="GAF"/>
</dbReference>
<dbReference type="SMART" id="SM00471">
    <property type="entry name" value="HDc"/>
    <property type="match status" value="1"/>
</dbReference>
<accession>A0A6A4X0F7</accession>
<evidence type="ECO:0000259" key="10">
    <source>
        <dbReference type="PROSITE" id="PS51845"/>
    </source>
</evidence>
<feature type="binding site" evidence="7">
    <location>
        <position position="544"/>
    </location>
    <ligand>
        <name>Zn(2+)</name>
        <dbReference type="ChEBI" id="CHEBI:29105"/>
        <label>1</label>
    </ligand>
</feature>
<evidence type="ECO:0000256" key="8">
    <source>
        <dbReference type="RuleBase" id="RU363067"/>
    </source>
</evidence>
<protein>
    <recommendedName>
        <fullName evidence="8">Phosphodiesterase</fullName>
        <ecNumber evidence="8">3.1.4.-</ecNumber>
    </recommendedName>
</protein>
<keyword evidence="12" id="KW-1185">Reference proteome</keyword>
<dbReference type="Pfam" id="PF01590">
    <property type="entry name" value="GAF"/>
    <property type="match status" value="1"/>
</dbReference>
<proteinExistence type="inferred from homology"/>
<keyword evidence="3 7" id="KW-0479">Metal-binding</keyword>
<dbReference type="FunFam" id="1.10.1300.10:FF:000003">
    <property type="entry name" value="Phosphodiesterase"/>
    <property type="match status" value="1"/>
</dbReference>
<evidence type="ECO:0000313" key="11">
    <source>
        <dbReference type="EMBL" id="KAF0313236.1"/>
    </source>
</evidence>
<reference evidence="11 12" key="1">
    <citation type="submission" date="2019-07" db="EMBL/GenBank/DDBJ databases">
        <title>Draft genome assembly of a fouling barnacle, Amphibalanus amphitrite (Darwin, 1854): The first reference genome for Thecostraca.</title>
        <authorList>
            <person name="Kim W."/>
        </authorList>
    </citation>
    <scope>NUCLEOTIDE SEQUENCE [LARGE SCALE GENOMIC DNA]</scope>
    <source>
        <strain evidence="11">SNU_AA5</strain>
        <tissue evidence="11">Soma without cirri and trophi</tissue>
    </source>
</reference>
<organism evidence="11 12">
    <name type="scientific">Amphibalanus amphitrite</name>
    <name type="common">Striped barnacle</name>
    <name type="synonym">Balanus amphitrite</name>
    <dbReference type="NCBI Taxonomy" id="1232801"/>
    <lineage>
        <taxon>Eukaryota</taxon>
        <taxon>Metazoa</taxon>
        <taxon>Ecdysozoa</taxon>
        <taxon>Arthropoda</taxon>
        <taxon>Crustacea</taxon>
        <taxon>Multicrustacea</taxon>
        <taxon>Cirripedia</taxon>
        <taxon>Thoracica</taxon>
        <taxon>Thoracicalcarea</taxon>
        <taxon>Balanomorpha</taxon>
        <taxon>Balanoidea</taxon>
        <taxon>Balanidae</taxon>
        <taxon>Amphibalaninae</taxon>
        <taxon>Amphibalanus</taxon>
    </lineage>
</organism>
<dbReference type="InterPro" id="IPR023088">
    <property type="entry name" value="PDEase"/>
</dbReference>
<dbReference type="Gene3D" id="1.10.1300.10">
    <property type="entry name" value="3'5'-cyclic nucleotide phosphodiesterase, catalytic domain"/>
    <property type="match status" value="1"/>
</dbReference>
<evidence type="ECO:0000256" key="3">
    <source>
        <dbReference type="ARBA" id="ARBA00022723"/>
    </source>
</evidence>
<comment type="similarity">
    <text evidence="1 8">Belongs to the cyclic nucleotide phosphodiesterase family.</text>
</comment>
<feature type="binding site" evidence="7">
    <location>
        <position position="543"/>
    </location>
    <ligand>
        <name>Zn(2+)</name>
        <dbReference type="ChEBI" id="CHEBI:29105"/>
        <label>1</label>
    </ligand>
</feature>
<evidence type="ECO:0000256" key="7">
    <source>
        <dbReference type="PIRSR" id="PIRSR623088-3"/>
    </source>
</evidence>
<dbReference type="Proteomes" id="UP000440578">
    <property type="component" value="Unassembled WGS sequence"/>
</dbReference>
<feature type="binding site" evidence="6">
    <location>
        <position position="544"/>
    </location>
    <ligand>
        <name>AMP</name>
        <dbReference type="ChEBI" id="CHEBI:456215"/>
    </ligand>
</feature>
<evidence type="ECO:0000256" key="4">
    <source>
        <dbReference type="ARBA" id="ARBA00022801"/>
    </source>
</evidence>
<feature type="domain" description="PDEase" evidence="10">
    <location>
        <begin position="432"/>
        <end position="749"/>
    </location>
</feature>
<comment type="cofactor">
    <cofactor evidence="8">
        <name>a divalent metal cation</name>
        <dbReference type="ChEBI" id="CHEBI:60240"/>
    </cofactor>
    <text evidence="8">Binds 2 divalent metal cations per subunit. Site 1 may preferentially bind zinc ions, while site 2 has a preference for magnesium and/or manganese ions.</text>
</comment>
<feature type="compositionally biased region" description="Acidic residues" evidence="9">
    <location>
        <begin position="783"/>
        <end position="823"/>
    </location>
</feature>
<evidence type="ECO:0000256" key="1">
    <source>
        <dbReference type="ARBA" id="ARBA00007648"/>
    </source>
</evidence>
<feature type="binding site" evidence="6">
    <location>
        <position position="654"/>
    </location>
    <ligand>
        <name>AMP</name>
        <dbReference type="ChEBI" id="CHEBI:456215"/>
    </ligand>
</feature>
<evidence type="ECO:0000256" key="5">
    <source>
        <dbReference type="PIRSR" id="PIRSR623088-1"/>
    </source>
</evidence>
<dbReference type="PANTHER" id="PTHR11347">
    <property type="entry name" value="CYCLIC NUCLEOTIDE PHOSPHODIESTERASE"/>
    <property type="match status" value="1"/>
</dbReference>
<dbReference type="InterPro" id="IPR023174">
    <property type="entry name" value="PDEase_CS"/>
</dbReference>
<feature type="binding site" evidence="6">
    <location>
        <begin position="505"/>
        <end position="509"/>
    </location>
    <ligand>
        <name>AMP</name>
        <dbReference type="ChEBI" id="CHEBI:456215"/>
    </ligand>
</feature>
<evidence type="ECO:0000256" key="6">
    <source>
        <dbReference type="PIRSR" id="PIRSR623088-2"/>
    </source>
</evidence>
<evidence type="ECO:0000256" key="2">
    <source>
        <dbReference type="ARBA" id="ARBA00022535"/>
    </source>
</evidence>
<evidence type="ECO:0000256" key="9">
    <source>
        <dbReference type="SAM" id="MobiDB-lite"/>
    </source>
</evidence>
<dbReference type="InterPro" id="IPR003607">
    <property type="entry name" value="HD/PDEase_dom"/>
</dbReference>
<dbReference type="EC" id="3.1.4.-" evidence="8"/>
<dbReference type="SUPFAM" id="SSF55781">
    <property type="entry name" value="GAF domain-like"/>
    <property type="match status" value="2"/>
</dbReference>
<feature type="binding site" evidence="7">
    <location>
        <position position="509"/>
    </location>
    <ligand>
        <name>Zn(2+)</name>
        <dbReference type="ChEBI" id="CHEBI:29105"/>
        <label>1</label>
    </ligand>
</feature>
<name>A0A6A4X0F7_AMPAM</name>